<name>A0A897NGJ0_9EURY</name>
<proteinExistence type="predicted"/>
<dbReference type="GeneID" id="68859655"/>
<evidence type="ECO:0000313" key="1">
    <source>
        <dbReference type="EMBL" id="QSG10565.1"/>
    </source>
</evidence>
<dbReference type="Proteomes" id="UP000663305">
    <property type="component" value="Chromosome"/>
</dbReference>
<dbReference type="EMBL" id="CP064789">
    <property type="protein sequence ID" value="QSG10565.1"/>
    <property type="molecule type" value="Genomic_DNA"/>
</dbReference>
<gene>
    <name evidence="1" type="ORF">HSBGL_0124</name>
</gene>
<organism evidence="1 2">
    <name type="scientific">Halapricum desulfuricans</name>
    <dbReference type="NCBI Taxonomy" id="2841257"/>
    <lineage>
        <taxon>Archaea</taxon>
        <taxon>Methanobacteriati</taxon>
        <taxon>Methanobacteriota</taxon>
        <taxon>Stenosarchaea group</taxon>
        <taxon>Halobacteria</taxon>
        <taxon>Halobacteriales</taxon>
        <taxon>Haloarculaceae</taxon>
        <taxon>Halapricum</taxon>
    </lineage>
</organism>
<dbReference type="AlphaFoldDB" id="A0A897NGJ0"/>
<evidence type="ECO:0000313" key="2">
    <source>
        <dbReference type="Proteomes" id="UP000663305"/>
    </source>
</evidence>
<protein>
    <submittedName>
        <fullName evidence="1">Uncharacterized protein</fullName>
    </submittedName>
</protein>
<accession>A0A897NGJ0</accession>
<sequence length="236" mass="26476">MIESSPLTVNLVRADIDEDEYDELISGLKDMRYTRERSYGFSLESVGETMLSGHLVITTPTNIQEFDEESQSVVKKQIDRTELIPFRIDLANGFLEVFSNQDDVSKMKTRLGEASDWDIGLTEYPLDLSALYDGLIKKDKDLSIKSMKINNFSPDGNVTGSYHLKMFEGSEAENLLSDYGNNVSYLGAEFDNGTERVTVGFFRSGSIRLYSNSESDDQLLTTIKKAVNEAEVMPNA</sequence>
<reference evidence="1" key="1">
    <citation type="submission" date="2020-11" db="EMBL/GenBank/DDBJ databases">
        <title>Carbohydrate-dependent, anaerobic sulfur respiration: A novel catabolism in halophilic archaea.</title>
        <authorList>
            <person name="Sorokin D.Y."/>
            <person name="Messina E."/>
            <person name="Smedile F."/>
            <person name="La Cono V."/>
            <person name="Hallsworth J.E."/>
            <person name="Yakimov M.M."/>
        </authorList>
    </citation>
    <scope>NUCLEOTIDE SEQUENCE</scope>
    <source>
        <strain evidence="1">HSR-Bgl</strain>
    </source>
</reference>
<dbReference type="RefSeq" id="WP_229125197.1">
    <property type="nucleotide sequence ID" value="NZ_CP064789.1"/>
</dbReference>